<evidence type="ECO:0000313" key="4">
    <source>
        <dbReference type="Proteomes" id="UP000499080"/>
    </source>
</evidence>
<name>A0A4Y2M5N2_ARAVE</name>
<dbReference type="EMBL" id="BGPR01202216">
    <property type="protein sequence ID" value="GBN20957.1"/>
    <property type="molecule type" value="Genomic_DNA"/>
</dbReference>
<organism evidence="1 4">
    <name type="scientific">Araneus ventricosus</name>
    <name type="common">Orbweaver spider</name>
    <name type="synonym">Epeira ventricosa</name>
    <dbReference type="NCBI Taxonomy" id="182803"/>
    <lineage>
        <taxon>Eukaryota</taxon>
        <taxon>Metazoa</taxon>
        <taxon>Ecdysozoa</taxon>
        <taxon>Arthropoda</taxon>
        <taxon>Chelicerata</taxon>
        <taxon>Arachnida</taxon>
        <taxon>Araneae</taxon>
        <taxon>Araneomorphae</taxon>
        <taxon>Entelegynae</taxon>
        <taxon>Araneoidea</taxon>
        <taxon>Araneidae</taxon>
        <taxon>Araneus</taxon>
    </lineage>
</organism>
<sequence length="153" mass="17716">MIIALQKTTFFDQNRVDRIEQHVEARKIAPSQVEDCEGNMDLLSPCLFPMACKYSKIIQDKKSENQASNFLASSRRKVSRKLNFDLPVEEIKIQNRFSGVTIEEIKLNEKPTQERQPETNVNTNFIPPINAEICPSLSRHPQRNREKILNYGQ</sequence>
<dbReference type="AlphaFoldDB" id="A0A4Y2M5N2"/>
<dbReference type="EMBL" id="BGPR01202247">
    <property type="protein sequence ID" value="GBN21045.1"/>
    <property type="molecule type" value="Genomic_DNA"/>
</dbReference>
<gene>
    <name evidence="3" type="ORF">AVEN_150033_1</name>
    <name evidence="1" type="ORF">AVEN_38689_1</name>
    <name evidence="2" type="ORF">AVEN_68376_1</name>
</gene>
<dbReference type="EMBL" id="BGPR01202224">
    <property type="protein sequence ID" value="GBN20987.1"/>
    <property type="molecule type" value="Genomic_DNA"/>
</dbReference>
<comment type="caution">
    <text evidence="1">The sequence shown here is derived from an EMBL/GenBank/DDBJ whole genome shotgun (WGS) entry which is preliminary data.</text>
</comment>
<evidence type="ECO:0000313" key="1">
    <source>
        <dbReference type="EMBL" id="GBN20957.1"/>
    </source>
</evidence>
<evidence type="ECO:0000313" key="3">
    <source>
        <dbReference type="EMBL" id="GBN21045.1"/>
    </source>
</evidence>
<proteinExistence type="predicted"/>
<accession>A0A4Y2M5N2</accession>
<keyword evidence="4" id="KW-1185">Reference proteome</keyword>
<reference evidence="1 4" key="1">
    <citation type="journal article" date="2019" name="Sci. Rep.">
        <title>Orb-weaving spider Araneus ventricosus genome elucidates the spidroin gene catalogue.</title>
        <authorList>
            <person name="Kono N."/>
            <person name="Nakamura H."/>
            <person name="Ohtoshi R."/>
            <person name="Moran D.A.P."/>
            <person name="Shinohara A."/>
            <person name="Yoshida Y."/>
            <person name="Fujiwara M."/>
            <person name="Mori M."/>
            <person name="Tomita M."/>
            <person name="Arakawa K."/>
        </authorList>
    </citation>
    <scope>NUCLEOTIDE SEQUENCE [LARGE SCALE GENOMIC DNA]</scope>
</reference>
<evidence type="ECO:0000313" key="2">
    <source>
        <dbReference type="EMBL" id="GBN20987.1"/>
    </source>
</evidence>
<protein>
    <submittedName>
        <fullName evidence="1">Uncharacterized protein</fullName>
    </submittedName>
</protein>
<dbReference type="Proteomes" id="UP000499080">
    <property type="component" value="Unassembled WGS sequence"/>
</dbReference>